<dbReference type="InterPro" id="IPR011006">
    <property type="entry name" value="CheY-like_superfamily"/>
</dbReference>
<dbReference type="InterPro" id="IPR005561">
    <property type="entry name" value="ANTAR"/>
</dbReference>
<dbReference type="PROSITE" id="PS50921">
    <property type="entry name" value="ANTAR"/>
    <property type="match status" value="1"/>
</dbReference>
<name>A0A1I6FDC8_9PSEU</name>
<dbReference type="SUPFAM" id="SSF52172">
    <property type="entry name" value="CheY-like"/>
    <property type="match status" value="1"/>
</dbReference>
<dbReference type="InterPro" id="IPR036388">
    <property type="entry name" value="WH-like_DNA-bd_sf"/>
</dbReference>
<organism evidence="6 7">
    <name type="scientific">Lentzea waywayandensis</name>
    <dbReference type="NCBI Taxonomy" id="84724"/>
    <lineage>
        <taxon>Bacteria</taxon>
        <taxon>Bacillati</taxon>
        <taxon>Actinomycetota</taxon>
        <taxon>Actinomycetes</taxon>
        <taxon>Pseudonocardiales</taxon>
        <taxon>Pseudonocardiaceae</taxon>
        <taxon>Lentzea</taxon>
    </lineage>
</organism>
<dbReference type="Gene3D" id="3.30.450.40">
    <property type="match status" value="1"/>
</dbReference>
<dbReference type="AlphaFoldDB" id="A0A1I6FDC8"/>
<dbReference type="SMART" id="SM01012">
    <property type="entry name" value="ANTAR"/>
    <property type="match status" value="1"/>
</dbReference>
<dbReference type="Proteomes" id="UP000198583">
    <property type="component" value="Unassembled WGS sequence"/>
</dbReference>
<evidence type="ECO:0000313" key="6">
    <source>
        <dbReference type="EMBL" id="SFR27924.1"/>
    </source>
</evidence>
<dbReference type="OrthoDB" id="3683444at2"/>
<dbReference type="STRING" id="84724.SAMN04488564_11235"/>
<evidence type="ECO:0000256" key="3">
    <source>
        <dbReference type="ARBA" id="ARBA00023015"/>
    </source>
</evidence>
<keyword evidence="2" id="KW-0418">Kinase</keyword>
<dbReference type="Pfam" id="PF13185">
    <property type="entry name" value="GAF_2"/>
    <property type="match status" value="1"/>
</dbReference>
<keyword evidence="3" id="KW-0805">Transcription regulation</keyword>
<dbReference type="InterPro" id="IPR012074">
    <property type="entry name" value="GAF_ANTAR"/>
</dbReference>
<dbReference type="Pfam" id="PF03861">
    <property type="entry name" value="ANTAR"/>
    <property type="match status" value="1"/>
</dbReference>
<evidence type="ECO:0000256" key="1">
    <source>
        <dbReference type="ARBA" id="ARBA00022679"/>
    </source>
</evidence>
<reference evidence="7" key="1">
    <citation type="submission" date="2016-10" db="EMBL/GenBank/DDBJ databases">
        <authorList>
            <person name="Varghese N."/>
            <person name="Submissions S."/>
        </authorList>
    </citation>
    <scope>NUCLEOTIDE SEQUENCE [LARGE SCALE GENOMIC DNA]</scope>
    <source>
        <strain evidence="7">DSM 44232</strain>
    </source>
</reference>
<dbReference type="Gene3D" id="1.10.10.10">
    <property type="entry name" value="Winged helix-like DNA-binding domain superfamily/Winged helix DNA-binding domain"/>
    <property type="match status" value="1"/>
</dbReference>
<gene>
    <name evidence="6" type="ORF">SAMN04488564_11235</name>
</gene>
<dbReference type="PIRSF" id="PIRSF036625">
    <property type="entry name" value="GAF_ANTAR"/>
    <property type="match status" value="1"/>
</dbReference>
<evidence type="ECO:0000256" key="4">
    <source>
        <dbReference type="ARBA" id="ARBA00023163"/>
    </source>
</evidence>
<dbReference type="EMBL" id="FOYL01000012">
    <property type="protein sequence ID" value="SFR27924.1"/>
    <property type="molecule type" value="Genomic_DNA"/>
</dbReference>
<dbReference type="RefSeq" id="WP_093603494.1">
    <property type="nucleotide sequence ID" value="NZ_FOYL01000012.1"/>
</dbReference>
<evidence type="ECO:0000313" key="7">
    <source>
        <dbReference type="Proteomes" id="UP000198583"/>
    </source>
</evidence>
<proteinExistence type="predicted"/>
<sequence>MFTENLAETFVELADTLVAGFDSVEFMHLLADRCVATLEVDAAGILLVDHHGELRVLGSSSDRARLLELFELQHRQGPCMECYLTSEPVTVASFTTSPQRWPEFSAVAKDAGFGALHAVPMRLREQTVGALNLFTVEEGALSEPMLRVAQAMADVATIGLLQAQIISHRDLLAGQLQHALQSRVLIEQAKGVLAERLQIDMSTAFETLRRYARSHNYYLSTVAEDVIAGTIDMAELTAVAEARSSARRPRP</sequence>
<evidence type="ECO:0000256" key="2">
    <source>
        <dbReference type="ARBA" id="ARBA00022777"/>
    </source>
</evidence>
<keyword evidence="1" id="KW-0808">Transferase</keyword>
<dbReference type="InterPro" id="IPR003018">
    <property type="entry name" value="GAF"/>
</dbReference>
<feature type="domain" description="ANTAR" evidence="5">
    <location>
        <begin position="166"/>
        <end position="227"/>
    </location>
</feature>
<protein>
    <submittedName>
        <fullName evidence="6">GAF domain-containing protein</fullName>
    </submittedName>
</protein>
<evidence type="ECO:0000259" key="5">
    <source>
        <dbReference type="PROSITE" id="PS50921"/>
    </source>
</evidence>
<keyword evidence="7" id="KW-1185">Reference proteome</keyword>
<dbReference type="SUPFAM" id="SSF55781">
    <property type="entry name" value="GAF domain-like"/>
    <property type="match status" value="1"/>
</dbReference>
<dbReference type="GO" id="GO:0016301">
    <property type="term" value="F:kinase activity"/>
    <property type="evidence" value="ECO:0007669"/>
    <property type="project" value="UniProtKB-KW"/>
</dbReference>
<accession>A0A1I6FDC8</accession>
<keyword evidence="4" id="KW-0804">Transcription</keyword>
<dbReference type="GO" id="GO:0003723">
    <property type="term" value="F:RNA binding"/>
    <property type="evidence" value="ECO:0007669"/>
    <property type="project" value="InterPro"/>
</dbReference>
<dbReference type="InterPro" id="IPR029016">
    <property type="entry name" value="GAF-like_dom_sf"/>
</dbReference>